<evidence type="ECO:0000313" key="1">
    <source>
        <dbReference type="EMBL" id="MDN7798742.1"/>
    </source>
</evidence>
<evidence type="ECO:0000313" key="2">
    <source>
        <dbReference type="Proteomes" id="UP001171620"/>
    </source>
</evidence>
<dbReference type="AlphaFoldDB" id="A0AAW7T944"/>
<name>A0AAW7T944_BURVI</name>
<reference evidence="1" key="1">
    <citation type="submission" date="2023-07" db="EMBL/GenBank/DDBJ databases">
        <title>A collection of bacterial strains from the Burkholderia cepacia Research Laboratory and Repository.</title>
        <authorList>
            <person name="Lipuma J."/>
            <person name="Spilker T."/>
            <person name="Caverly L."/>
        </authorList>
    </citation>
    <scope>NUCLEOTIDE SEQUENCE</scope>
    <source>
        <strain evidence="1">AU44268</strain>
    </source>
</reference>
<dbReference type="InterPro" id="IPR036736">
    <property type="entry name" value="ACP-like_sf"/>
</dbReference>
<dbReference type="SUPFAM" id="SSF47336">
    <property type="entry name" value="ACP-like"/>
    <property type="match status" value="1"/>
</dbReference>
<dbReference type="EMBL" id="JAUJRV010000034">
    <property type="protein sequence ID" value="MDN7798742.1"/>
    <property type="molecule type" value="Genomic_DNA"/>
</dbReference>
<dbReference type="Proteomes" id="UP001171620">
    <property type="component" value="Unassembled WGS sequence"/>
</dbReference>
<comment type="caution">
    <text evidence="1">The sequence shown here is derived from an EMBL/GenBank/DDBJ whole genome shotgun (WGS) entry which is preliminary data.</text>
</comment>
<sequence length="139" mass="16058">MKQDINDIIVNILSVTQREWAINQDIKRIVAQILRLSGPDQVADSASLFRELNMSPIDYVALCDALHTKVDHRVNLDNLWPFDHMLLDPQWHTGTEWTDAGWKQVCDLMNWPARDKCGAQNLDEHFSVNYIGRRIAQFG</sequence>
<dbReference type="RefSeq" id="WP_014725807.1">
    <property type="nucleotide sequence ID" value="NZ_BGKC01000004.1"/>
</dbReference>
<protein>
    <submittedName>
        <fullName evidence="1">Acyl carrier protein</fullName>
    </submittedName>
</protein>
<accession>A0AAW7T944</accession>
<proteinExistence type="predicted"/>
<organism evidence="1 2">
    <name type="scientific">Burkholderia vietnamiensis</name>
    <dbReference type="NCBI Taxonomy" id="60552"/>
    <lineage>
        <taxon>Bacteria</taxon>
        <taxon>Pseudomonadati</taxon>
        <taxon>Pseudomonadota</taxon>
        <taxon>Betaproteobacteria</taxon>
        <taxon>Burkholderiales</taxon>
        <taxon>Burkholderiaceae</taxon>
        <taxon>Burkholderia</taxon>
        <taxon>Burkholderia cepacia complex</taxon>
    </lineage>
</organism>
<gene>
    <name evidence="1" type="ORF">QZM33_27775</name>
</gene>